<keyword evidence="3 5" id="KW-1133">Transmembrane helix</keyword>
<feature type="transmembrane region" description="Helical" evidence="5">
    <location>
        <begin position="287"/>
        <end position="303"/>
    </location>
</feature>
<dbReference type="GO" id="GO:0065002">
    <property type="term" value="P:intracellular protein transmembrane transport"/>
    <property type="evidence" value="ECO:0007669"/>
    <property type="project" value="TreeGrafter"/>
</dbReference>
<name>A0A432MG33_9BACT</name>
<dbReference type="PANTHER" id="PTHR30371:SF0">
    <property type="entry name" value="SEC-INDEPENDENT PROTEIN TRANSLOCASE PROTEIN TATC, CHLOROPLASTIC-RELATED"/>
    <property type="match status" value="1"/>
</dbReference>
<accession>A0A432MG33</accession>
<dbReference type="GO" id="GO:0009977">
    <property type="term" value="F:proton motive force dependent protein transmembrane transporter activity"/>
    <property type="evidence" value="ECO:0007669"/>
    <property type="project" value="TreeGrafter"/>
</dbReference>
<evidence type="ECO:0000313" key="7">
    <source>
        <dbReference type="Proteomes" id="UP000280296"/>
    </source>
</evidence>
<dbReference type="PANTHER" id="PTHR30371">
    <property type="entry name" value="SEC-INDEPENDENT PROTEIN TRANSLOCASE PROTEIN TATC"/>
    <property type="match status" value="1"/>
</dbReference>
<keyword evidence="2 5" id="KW-0812">Transmembrane</keyword>
<reference evidence="6 7" key="1">
    <citation type="submission" date="2018-12" db="EMBL/GenBank/DDBJ databases">
        <authorList>
            <person name="Toschakov S.V."/>
        </authorList>
    </citation>
    <scope>NUCLEOTIDE SEQUENCE [LARGE SCALE GENOMIC DNA]</scope>
    <source>
        <strain evidence="6 7">GM2012</strain>
    </source>
</reference>
<evidence type="ECO:0000256" key="4">
    <source>
        <dbReference type="ARBA" id="ARBA00023136"/>
    </source>
</evidence>
<dbReference type="InterPro" id="IPR002033">
    <property type="entry name" value="TatC"/>
</dbReference>
<comment type="subunit">
    <text evidence="5">Forms a complex with TatA.</text>
</comment>
<feature type="transmembrane region" description="Helical" evidence="5">
    <location>
        <begin position="159"/>
        <end position="180"/>
    </location>
</feature>
<comment type="caution">
    <text evidence="6">The sequence shown here is derived from an EMBL/GenBank/DDBJ whole genome shotgun (WGS) entry which is preliminary data.</text>
</comment>
<organism evidence="6 7">
    <name type="scientific">Tautonia sociabilis</name>
    <dbReference type="NCBI Taxonomy" id="2080755"/>
    <lineage>
        <taxon>Bacteria</taxon>
        <taxon>Pseudomonadati</taxon>
        <taxon>Planctomycetota</taxon>
        <taxon>Planctomycetia</taxon>
        <taxon>Isosphaerales</taxon>
        <taxon>Isosphaeraceae</taxon>
        <taxon>Tautonia</taxon>
    </lineage>
</organism>
<keyword evidence="5" id="KW-0811">Translocation</keyword>
<comment type="similarity">
    <text evidence="5">Belongs to the TatC family.</text>
</comment>
<dbReference type="AlphaFoldDB" id="A0A432MG33"/>
<reference evidence="6 7" key="2">
    <citation type="submission" date="2019-01" db="EMBL/GenBank/DDBJ databases">
        <title>Tautonia sociabilis, a novel thermotolerant planctomycete of Isosphaeraceae family, isolated from a 4000 m deep subterranean habitat.</title>
        <authorList>
            <person name="Kovaleva O.L."/>
            <person name="Elcheninov A.G."/>
            <person name="Van Heerden E."/>
            <person name="Toshchakov S.V."/>
            <person name="Novikov A."/>
            <person name="Bonch-Osmolovskaya E.A."/>
            <person name="Kublanov I.V."/>
        </authorList>
    </citation>
    <scope>NUCLEOTIDE SEQUENCE [LARGE SCALE GENOMIC DNA]</scope>
    <source>
        <strain evidence="6 7">GM2012</strain>
    </source>
</reference>
<keyword evidence="5" id="KW-1003">Cell membrane</keyword>
<evidence type="ECO:0000256" key="2">
    <source>
        <dbReference type="ARBA" id="ARBA00022692"/>
    </source>
</evidence>
<proteinExistence type="inferred from homology"/>
<dbReference type="OrthoDB" id="9777044at2"/>
<evidence type="ECO:0000256" key="1">
    <source>
        <dbReference type="ARBA" id="ARBA00004141"/>
    </source>
</evidence>
<sequence>MPTDRDLFEEEQQMVAMSFGDHIEELRMRLVLALLGLAVGVILTLIPPMNIGFHVMHGMQDPAQRALDDYHTRRTAEKIAAAIKAASYSEMPARISAAALLGALRQVAPGLGLPEPDPAMEGTFVELPMEVRDAAAIDLVSSNVERQKALISLRPLETAIIFFTVCLITGLVIASPWVFYQLWAFVAAGLYRHERRYVYRYLPFSLGLFLSGVCLCYFGVLPLTLRFLLQFNIWLDVEPNLQLTAWMGFATLLPLVFGLGFQTPLVMLFAGALGIVSAADFREKRKFAILGTVVLAAMLTPGPDVISQLLLAVPMLGLYELGILLVARQEARAAESEEA</sequence>
<evidence type="ECO:0000313" key="6">
    <source>
        <dbReference type="EMBL" id="RUL85541.1"/>
    </source>
</evidence>
<evidence type="ECO:0000256" key="5">
    <source>
        <dbReference type="HAMAP-Rule" id="MF_00902"/>
    </source>
</evidence>
<feature type="transmembrane region" description="Helical" evidence="5">
    <location>
        <begin position="309"/>
        <end position="327"/>
    </location>
</feature>
<evidence type="ECO:0000256" key="3">
    <source>
        <dbReference type="ARBA" id="ARBA00022989"/>
    </source>
</evidence>
<feature type="transmembrane region" description="Helical" evidence="5">
    <location>
        <begin position="245"/>
        <end position="275"/>
    </location>
</feature>
<feature type="transmembrane region" description="Helical" evidence="5">
    <location>
        <begin position="201"/>
        <end position="225"/>
    </location>
</feature>
<dbReference type="Proteomes" id="UP000280296">
    <property type="component" value="Unassembled WGS sequence"/>
</dbReference>
<dbReference type="GO" id="GO:0043953">
    <property type="term" value="P:protein transport by the Tat complex"/>
    <property type="evidence" value="ECO:0007669"/>
    <property type="project" value="UniProtKB-UniRule"/>
</dbReference>
<dbReference type="EMBL" id="RYZH01000039">
    <property type="protein sequence ID" value="RUL85541.1"/>
    <property type="molecule type" value="Genomic_DNA"/>
</dbReference>
<dbReference type="GO" id="GO:0033281">
    <property type="term" value="C:TAT protein transport complex"/>
    <property type="evidence" value="ECO:0007669"/>
    <property type="project" value="UniProtKB-UniRule"/>
</dbReference>
<dbReference type="NCBIfam" id="TIGR00945">
    <property type="entry name" value="tatC"/>
    <property type="match status" value="1"/>
</dbReference>
<dbReference type="HAMAP" id="MF_00902">
    <property type="entry name" value="TatC"/>
    <property type="match status" value="1"/>
</dbReference>
<comment type="subcellular location">
    <subcellularLocation>
        <location evidence="5">Cell membrane</location>
        <topology evidence="5">Multi-pass membrane protein</topology>
    </subcellularLocation>
    <subcellularLocation>
        <location evidence="1">Membrane</location>
        <topology evidence="1">Multi-pass membrane protein</topology>
    </subcellularLocation>
</comment>
<keyword evidence="4 5" id="KW-0472">Membrane</keyword>
<keyword evidence="5" id="KW-0653">Protein transport</keyword>
<protein>
    <recommendedName>
        <fullName evidence="5">Sec-independent protein translocase protein TatC</fullName>
    </recommendedName>
</protein>
<dbReference type="RefSeq" id="WP_126726917.1">
    <property type="nucleotide sequence ID" value="NZ_RYZH01000039.1"/>
</dbReference>
<keyword evidence="5" id="KW-0813">Transport</keyword>
<gene>
    <name evidence="5 6" type="primary">tatC</name>
    <name evidence="6" type="ORF">TsocGM_18350</name>
</gene>
<keyword evidence="7" id="KW-1185">Reference proteome</keyword>
<dbReference type="Pfam" id="PF00902">
    <property type="entry name" value="TatC"/>
    <property type="match status" value="1"/>
</dbReference>
<feature type="transmembrane region" description="Helical" evidence="5">
    <location>
        <begin position="30"/>
        <end position="49"/>
    </location>
</feature>
<comment type="function">
    <text evidence="5">Part of the twin-arginine translocation (Tat) system that transports large folded proteins containing a characteristic twin-arginine motif in their signal peptide across membranes.</text>
</comment>